<dbReference type="Proteomes" id="UP001054252">
    <property type="component" value="Unassembled WGS sequence"/>
</dbReference>
<protein>
    <recommendedName>
        <fullName evidence="3">Secreted protein</fullName>
    </recommendedName>
</protein>
<evidence type="ECO:0008006" key="3">
    <source>
        <dbReference type="Google" id="ProtNLM"/>
    </source>
</evidence>
<accession>A0AAV5MEW0</accession>
<proteinExistence type="predicted"/>
<sequence length="86" mass="9597">MLGALTSCTLQRTLSLLLGHVILVSERLRLKALKKLTWPNERGSVGRRVQKASAPSTALSKISIRNHGSDGVAKIHYHYEKPYFNL</sequence>
<keyword evidence="2" id="KW-1185">Reference proteome</keyword>
<comment type="caution">
    <text evidence="1">The sequence shown here is derived from an EMBL/GenBank/DDBJ whole genome shotgun (WGS) entry which is preliminary data.</text>
</comment>
<dbReference type="EMBL" id="BPVZ01000227">
    <property type="protein sequence ID" value="GKV47381.1"/>
    <property type="molecule type" value="Genomic_DNA"/>
</dbReference>
<reference evidence="1 2" key="1">
    <citation type="journal article" date="2021" name="Commun. Biol.">
        <title>The genome of Shorea leprosula (Dipterocarpaceae) highlights the ecological relevance of drought in aseasonal tropical rainforests.</title>
        <authorList>
            <person name="Ng K.K.S."/>
            <person name="Kobayashi M.J."/>
            <person name="Fawcett J.A."/>
            <person name="Hatakeyama M."/>
            <person name="Paape T."/>
            <person name="Ng C.H."/>
            <person name="Ang C.C."/>
            <person name="Tnah L.H."/>
            <person name="Lee C.T."/>
            <person name="Nishiyama T."/>
            <person name="Sese J."/>
            <person name="O'Brien M.J."/>
            <person name="Copetti D."/>
            <person name="Mohd Noor M.I."/>
            <person name="Ong R.C."/>
            <person name="Putra M."/>
            <person name="Sireger I.Z."/>
            <person name="Indrioko S."/>
            <person name="Kosugi Y."/>
            <person name="Izuno A."/>
            <person name="Isagi Y."/>
            <person name="Lee S.L."/>
            <person name="Shimizu K.K."/>
        </authorList>
    </citation>
    <scope>NUCLEOTIDE SEQUENCE [LARGE SCALE GENOMIC DNA]</scope>
    <source>
        <strain evidence="1">214</strain>
    </source>
</reference>
<organism evidence="1 2">
    <name type="scientific">Rubroshorea leprosula</name>
    <dbReference type="NCBI Taxonomy" id="152421"/>
    <lineage>
        <taxon>Eukaryota</taxon>
        <taxon>Viridiplantae</taxon>
        <taxon>Streptophyta</taxon>
        <taxon>Embryophyta</taxon>
        <taxon>Tracheophyta</taxon>
        <taxon>Spermatophyta</taxon>
        <taxon>Magnoliopsida</taxon>
        <taxon>eudicotyledons</taxon>
        <taxon>Gunneridae</taxon>
        <taxon>Pentapetalae</taxon>
        <taxon>rosids</taxon>
        <taxon>malvids</taxon>
        <taxon>Malvales</taxon>
        <taxon>Dipterocarpaceae</taxon>
        <taxon>Rubroshorea</taxon>
    </lineage>
</organism>
<evidence type="ECO:0000313" key="1">
    <source>
        <dbReference type="EMBL" id="GKV47381.1"/>
    </source>
</evidence>
<name>A0AAV5MEW0_9ROSI</name>
<evidence type="ECO:0000313" key="2">
    <source>
        <dbReference type="Proteomes" id="UP001054252"/>
    </source>
</evidence>
<gene>
    <name evidence="1" type="ORF">SLEP1_g54286</name>
</gene>
<dbReference type="AlphaFoldDB" id="A0AAV5MEW0"/>